<evidence type="ECO:0000259" key="13">
    <source>
        <dbReference type="PROSITE" id="PS51900"/>
    </source>
</evidence>
<feature type="active site" evidence="10">
    <location>
        <position position="246"/>
    </location>
</feature>
<dbReference type="OrthoDB" id="9801717at2"/>
<evidence type="ECO:0000256" key="9">
    <source>
        <dbReference type="ARBA" id="ARBA00023306"/>
    </source>
</evidence>
<accession>A0A0R2A784</accession>
<feature type="domain" description="Tyr recombinase" evidence="12">
    <location>
        <begin position="108"/>
        <end position="294"/>
    </location>
</feature>
<organism evidence="14 15">
    <name type="scientific">Paucilactobacillus vaccinostercus DSM 20634</name>
    <dbReference type="NCBI Taxonomy" id="1423813"/>
    <lineage>
        <taxon>Bacteria</taxon>
        <taxon>Bacillati</taxon>
        <taxon>Bacillota</taxon>
        <taxon>Bacilli</taxon>
        <taxon>Lactobacillales</taxon>
        <taxon>Lactobacillaceae</taxon>
        <taxon>Paucilactobacillus</taxon>
    </lineage>
</organism>
<dbReference type="GO" id="GO:0005737">
    <property type="term" value="C:cytoplasm"/>
    <property type="evidence" value="ECO:0007669"/>
    <property type="project" value="UniProtKB-SubCell"/>
</dbReference>
<dbReference type="InterPro" id="IPR004107">
    <property type="entry name" value="Integrase_SAM-like_N"/>
</dbReference>
<dbReference type="GO" id="GO:0007059">
    <property type="term" value="P:chromosome segregation"/>
    <property type="evidence" value="ECO:0007669"/>
    <property type="project" value="UniProtKB-UniRule"/>
</dbReference>
<evidence type="ECO:0000313" key="14">
    <source>
        <dbReference type="EMBL" id="KRM62549.1"/>
    </source>
</evidence>
<dbReference type="GO" id="GO:0003677">
    <property type="term" value="F:DNA binding"/>
    <property type="evidence" value="ECO:0007669"/>
    <property type="project" value="UniProtKB-UniRule"/>
</dbReference>
<dbReference type="Gene3D" id="1.10.150.130">
    <property type="match status" value="1"/>
</dbReference>
<reference evidence="14 15" key="1">
    <citation type="journal article" date="2015" name="Genome Announc.">
        <title>Expanding the biotechnology potential of lactobacilli through comparative genomics of 213 strains and associated genera.</title>
        <authorList>
            <person name="Sun Z."/>
            <person name="Harris H.M."/>
            <person name="McCann A."/>
            <person name="Guo C."/>
            <person name="Argimon S."/>
            <person name="Zhang W."/>
            <person name="Yang X."/>
            <person name="Jeffery I.B."/>
            <person name="Cooney J.C."/>
            <person name="Kagawa T.F."/>
            <person name="Liu W."/>
            <person name="Song Y."/>
            <person name="Salvetti E."/>
            <person name="Wrobel A."/>
            <person name="Rasinkangas P."/>
            <person name="Parkhill J."/>
            <person name="Rea M.C."/>
            <person name="O'Sullivan O."/>
            <person name="Ritari J."/>
            <person name="Douillard F.P."/>
            <person name="Paul Ross R."/>
            <person name="Yang R."/>
            <person name="Briner A.E."/>
            <person name="Felis G.E."/>
            <person name="de Vos W.M."/>
            <person name="Barrangou R."/>
            <person name="Klaenhammer T.R."/>
            <person name="Caufield P.W."/>
            <person name="Cui Y."/>
            <person name="Zhang H."/>
            <person name="O'Toole P.W."/>
        </authorList>
    </citation>
    <scope>NUCLEOTIDE SEQUENCE [LARGE SCALE GENOMIC DNA]</scope>
    <source>
        <strain evidence="14 15">DSM 20634</strain>
    </source>
</reference>
<dbReference type="PANTHER" id="PTHR30349:SF77">
    <property type="entry name" value="TYROSINE RECOMBINASE XERC"/>
    <property type="match status" value="1"/>
</dbReference>
<sequence length="311" mass="36332">MAENLVALFLKYLTIERQYSEDTVKAYAEDIDHFKAFLKENGGMKQWQDIDKLDARVYLTYLNEKQYQRSTISRKISSLRSFFNFLNKNELVGGNPFSNIVLKRHQEKLPRFFYEQEMDALFKAAKGTGKPLDTRNSAILEVLYATGMRVSECADLTMHHVDFDVQMMLVTGKGDKERYIPFGHYAKAALQTYFEQCRTPLMNRYQQDHDYVFINHYGKQITATGIEYALNQVIKQSSLTTKIHPHMIRHTFATHMLNNGADLRSVQELLGHASLSTTQIYTHVTREHLQQDYQKYFPRAKKENVDDDRTE</sequence>
<evidence type="ECO:0000256" key="2">
    <source>
        <dbReference type="ARBA" id="ARBA00006657"/>
    </source>
</evidence>
<evidence type="ECO:0000256" key="7">
    <source>
        <dbReference type="ARBA" id="ARBA00023125"/>
    </source>
</evidence>
<dbReference type="GO" id="GO:0009037">
    <property type="term" value="F:tyrosine-based site-specific recombinase activity"/>
    <property type="evidence" value="ECO:0007669"/>
    <property type="project" value="UniProtKB-UniRule"/>
</dbReference>
<keyword evidence="3 10" id="KW-0963">Cytoplasm</keyword>
<dbReference type="EMBL" id="AYYY01000005">
    <property type="protein sequence ID" value="KRM62549.1"/>
    <property type="molecule type" value="Genomic_DNA"/>
</dbReference>
<comment type="function">
    <text evidence="10">Site-specific tyrosine recombinase, which acts by catalyzing the cutting and rejoining of the recombining DNA molecules. The XerC-XerD complex is essential to convert dimers of the bacterial chromosome into monomers to permit their segregation at cell division. It also contributes to the segregational stability of plasmids.</text>
</comment>
<dbReference type="InterPro" id="IPR050090">
    <property type="entry name" value="Tyrosine_recombinase_XerCD"/>
</dbReference>
<comment type="similarity">
    <text evidence="2 10">Belongs to the 'phage' integrase family. XerC subfamily.</text>
</comment>
<feature type="active site" evidence="10">
    <location>
        <position position="173"/>
    </location>
</feature>
<feature type="active site" evidence="10">
    <location>
        <position position="149"/>
    </location>
</feature>
<dbReference type="PROSITE" id="PS51900">
    <property type="entry name" value="CB"/>
    <property type="match status" value="1"/>
</dbReference>
<evidence type="ECO:0000256" key="11">
    <source>
        <dbReference type="NCBIfam" id="TIGR02224"/>
    </source>
</evidence>
<name>A0A0R2A784_9LACO</name>
<dbReference type="RefSeq" id="WP_057777235.1">
    <property type="nucleotide sequence ID" value="NZ_AYYY01000005.1"/>
</dbReference>
<dbReference type="Gene3D" id="1.10.443.10">
    <property type="entry name" value="Intergrase catalytic core"/>
    <property type="match status" value="1"/>
</dbReference>
<keyword evidence="9 10" id="KW-0131">Cell cycle</keyword>
<dbReference type="Pfam" id="PF02899">
    <property type="entry name" value="Phage_int_SAM_1"/>
    <property type="match status" value="1"/>
</dbReference>
<dbReference type="InterPro" id="IPR013762">
    <property type="entry name" value="Integrase-like_cat_sf"/>
</dbReference>
<comment type="subunit">
    <text evidence="10">Forms a cyclic heterotetrameric complex composed of two molecules of XerC and two molecules of XerD.</text>
</comment>
<proteinExistence type="inferred from homology"/>
<evidence type="ECO:0000256" key="8">
    <source>
        <dbReference type="ARBA" id="ARBA00023172"/>
    </source>
</evidence>
<comment type="subcellular location">
    <subcellularLocation>
        <location evidence="1 10">Cytoplasm</location>
    </subcellularLocation>
</comment>
<dbReference type="AlphaFoldDB" id="A0A0R2A784"/>
<dbReference type="NCBIfam" id="NF001399">
    <property type="entry name" value="PRK00283.1"/>
    <property type="match status" value="1"/>
</dbReference>
<keyword evidence="6 10" id="KW-0229">DNA integration</keyword>
<evidence type="ECO:0000256" key="4">
    <source>
        <dbReference type="ARBA" id="ARBA00022618"/>
    </source>
</evidence>
<dbReference type="NCBIfam" id="TIGR02224">
    <property type="entry name" value="recomb_XerC"/>
    <property type="match status" value="1"/>
</dbReference>
<feature type="active site" description="O-(3'-phospho-DNA)-tyrosine intermediate" evidence="10">
    <location>
        <position position="281"/>
    </location>
</feature>
<feature type="active site" evidence="10">
    <location>
        <position position="272"/>
    </location>
</feature>
<protein>
    <recommendedName>
        <fullName evidence="10 11">Tyrosine recombinase XerC</fullName>
    </recommendedName>
</protein>
<keyword evidence="8 10" id="KW-0233">DNA recombination</keyword>
<evidence type="ECO:0000313" key="15">
    <source>
        <dbReference type="Proteomes" id="UP000051733"/>
    </source>
</evidence>
<dbReference type="InterPro" id="IPR002104">
    <property type="entry name" value="Integrase_catalytic"/>
</dbReference>
<keyword evidence="7 10" id="KW-0238">DNA-binding</keyword>
<dbReference type="PROSITE" id="PS51898">
    <property type="entry name" value="TYR_RECOMBINASE"/>
    <property type="match status" value="1"/>
</dbReference>
<evidence type="ECO:0000256" key="3">
    <source>
        <dbReference type="ARBA" id="ARBA00022490"/>
    </source>
</evidence>
<dbReference type="InterPro" id="IPR011010">
    <property type="entry name" value="DNA_brk_join_enz"/>
</dbReference>
<dbReference type="PATRIC" id="fig|1423813.3.peg.2163"/>
<evidence type="ECO:0000259" key="12">
    <source>
        <dbReference type="PROSITE" id="PS51898"/>
    </source>
</evidence>
<dbReference type="GO" id="GO:0006313">
    <property type="term" value="P:DNA transposition"/>
    <property type="evidence" value="ECO:0007669"/>
    <property type="project" value="UniProtKB-UniRule"/>
</dbReference>
<dbReference type="GO" id="GO:0051301">
    <property type="term" value="P:cell division"/>
    <property type="evidence" value="ECO:0007669"/>
    <property type="project" value="UniProtKB-UniRule"/>
</dbReference>
<dbReference type="Proteomes" id="UP000051733">
    <property type="component" value="Unassembled WGS sequence"/>
</dbReference>
<dbReference type="InterPro" id="IPR010998">
    <property type="entry name" value="Integrase_recombinase_N"/>
</dbReference>
<dbReference type="InterPro" id="IPR044068">
    <property type="entry name" value="CB"/>
</dbReference>
<evidence type="ECO:0000256" key="6">
    <source>
        <dbReference type="ARBA" id="ARBA00022908"/>
    </source>
</evidence>
<evidence type="ECO:0000256" key="1">
    <source>
        <dbReference type="ARBA" id="ARBA00004496"/>
    </source>
</evidence>
<dbReference type="CDD" id="cd00798">
    <property type="entry name" value="INT_XerDC_C"/>
    <property type="match status" value="1"/>
</dbReference>
<keyword evidence="15" id="KW-1185">Reference proteome</keyword>
<keyword evidence="5 10" id="KW-0159">Chromosome partition</keyword>
<dbReference type="SUPFAM" id="SSF56349">
    <property type="entry name" value="DNA breaking-rejoining enzymes"/>
    <property type="match status" value="1"/>
</dbReference>
<dbReference type="NCBIfam" id="NF040815">
    <property type="entry name" value="recomb_XerA_Arch"/>
    <property type="match status" value="1"/>
</dbReference>
<dbReference type="STRING" id="1423813.FC26_GL002125"/>
<gene>
    <name evidence="10" type="primary">xerC</name>
    <name evidence="14" type="ORF">FC26_GL002125</name>
</gene>
<dbReference type="InterPro" id="IPR023009">
    <property type="entry name" value="Tyrosine_recombinase_XerC/XerD"/>
</dbReference>
<keyword evidence="4 10" id="KW-0132">Cell division</keyword>
<comment type="caution">
    <text evidence="14">The sequence shown here is derived from an EMBL/GenBank/DDBJ whole genome shotgun (WGS) entry which is preliminary data.</text>
</comment>
<feature type="active site" evidence="10">
    <location>
        <position position="249"/>
    </location>
</feature>
<dbReference type="HAMAP" id="MF_01808">
    <property type="entry name" value="Recomb_XerC_XerD"/>
    <property type="match status" value="1"/>
</dbReference>
<dbReference type="PANTHER" id="PTHR30349">
    <property type="entry name" value="PHAGE INTEGRASE-RELATED"/>
    <property type="match status" value="1"/>
</dbReference>
<feature type="domain" description="Core-binding (CB)" evidence="13">
    <location>
        <begin position="1"/>
        <end position="87"/>
    </location>
</feature>
<evidence type="ECO:0000256" key="10">
    <source>
        <dbReference type="HAMAP-Rule" id="MF_01808"/>
    </source>
</evidence>
<dbReference type="InterPro" id="IPR011931">
    <property type="entry name" value="Recomb_XerC"/>
</dbReference>
<dbReference type="Pfam" id="PF00589">
    <property type="entry name" value="Phage_integrase"/>
    <property type="match status" value="1"/>
</dbReference>
<evidence type="ECO:0000256" key="5">
    <source>
        <dbReference type="ARBA" id="ARBA00022829"/>
    </source>
</evidence>